<dbReference type="PANTHER" id="PTHR48000:SF72">
    <property type="entry name" value="TRANSCRIPTION FACTOR RAX2-LIKE"/>
    <property type="match status" value="1"/>
</dbReference>
<keyword evidence="6" id="KW-0539">Nucleus</keyword>
<dbReference type="AlphaFoldDB" id="A0A6A3CG98"/>
<dbReference type="Proteomes" id="UP000436088">
    <property type="component" value="Unassembled WGS sequence"/>
</dbReference>
<comment type="subcellular location">
    <subcellularLocation>
        <location evidence="1">Nucleus</location>
    </subcellularLocation>
</comment>
<accession>A0A6A3CG98</accession>
<keyword evidence="3" id="KW-0805">Transcription regulation</keyword>
<keyword evidence="10" id="KW-1185">Reference proteome</keyword>
<comment type="caution">
    <text evidence="9">The sequence shown here is derived from an EMBL/GenBank/DDBJ whole genome shotgun (WGS) entry which is preliminary data.</text>
</comment>
<feature type="domain" description="HTH myb-type" evidence="8">
    <location>
        <begin position="43"/>
        <end position="98"/>
    </location>
</feature>
<dbReference type="GO" id="GO:0005634">
    <property type="term" value="C:nucleus"/>
    <property type="evidence" value="ECO:0007669"/>
    <property type="project" value="UniProtKB-SubCell"/>
</dbReference>
<dbReference type="GO" id="GO:0003677">
    <property type="term" value="F:DNA binding"/>
    <property type="evidence" value="ECO:0007669"/>
    <property type="project" value="UniProtKB-KW"/>
</dbReference>
<reference evidence="9" key="1">
    <citation type="submission" date="2019-09" db="EMBL/GenBank/DDBJ databases">
        <title>Draft genome information of white flower Hibiscus syriacus.</title>
        <authorList>
            <person name="Kim Y.-M."/>
        </authorList>
    </citation>
    <scope>NUCLEOTIDE SEQUENCE [LARGE SCALE GENOMIC DNA]</scope>
    <source>
        <strain evidence="9">YM2019G1</strain>
    </source>
</reference>
<dbReference type="InterPro" id="IPR001005">
    <property type="entry name" value="SANT/Myb"/>
</dbReference>
<keyword evidence="2" id="KW-0677">Repeat</keyword>
<evidence type="ECO:0000256" key="5">
    <source>
        <dbReference type="ARBA" id="ARBA00023163"/>
    </source>
</evidence>
<dbReference type="InterPro" id="IPR009057">
    <property type="entry name" value="Homeodomain-like_sf"/>
</dbReference>
<evidence type="ECO:0000256" key="1">
    <source>
        <dbReference type="ARBA" id="ARBA00004123"/>
    </source>
</evidence>
<protein>
    <submittedName>
        <fullName evidence="9">Transcription factor RAX3</fullName>
    </submittedName>
</protein>
<dbReference type="PANTHER" id="PTHR48000">
    <property type="entry name" value="OS09G0431300 PROTEIN"/>
    <property type="match status" value="1"/>
</dbReference>
<dbReference type="InterPro" id="IPR017930">
    <property type="entry name" value="Myb_dom"/>
</dbReference>
<dbReference type="CDD" id="cd00167">
    <property type="entry name" value="SANT"/>
    <property type="match status" value="1"/>
</dbReference>
<feature type="domain" description="Myb-like" evidence="7">
    <location>
        <begin position="50"/>
        <end position="94"/>
    </location>
</feature>
<evidence type="ECO:0000256" key="2">
    <source>
        <dbReference type="ARBA" id="ARBA00022737"/>
    </source>
</evidence>
<dbReference type="PROSITE" id="PS50090">
    <property type="entry name" value="MYB_LIKE"/>
    <property type="match status" value="1"/>
</dbReference>
<evidence type="ECO:0000259" key="7">
    <source>
        <dbReference type="PROSITE" id="PS50090"/>
    </source>
</evidence>
<evidence type="ECO:0000313" key="10">
    <source>
        <dbReference type="Proteomes" id="UP000436088"/>
    </source>
</evidence>
<dbReference type="SUPFAM" id="SSF46689">
    <property type="entry name" value="Homeodomain-like"/>
    <property type="match status" value="1"/>
</dbReference>
<evidence type="ECO:0000259" key="8">
    <source>
        <dbReference type="PROSITE" id="PS51294"/>
    </source>
</evidence>
<dbReference type="PROSITE" id="PS51294">
    <property type="entry name" value="HTH_MYB"/>
    <property type="match status" value="1"/>
</dbReference>
<dbReference type="Pfam" id="PF00249">
    <property type="entry name" value="Myb_DNA-binding"/>
    <property type="match status" value="1"/>
</dbReference>
<sequence>MGRAPCCDKANVKKGPWILKKTQSSRITLRNMELVGIGLLSLTKRLKRFGEFTDDEDRIICTLFATIGSRWSIIAAQLPSRTDNDFKNYWNTKLKKKLMSMTSTSQPPPEMKQEYVSFRGLGAYNGHGYEDNQRFMLNYGTGNGGENVNQRIETSGNYGECLLDYNLEDVKRLISSSGCDNSSFSLVDENNTQDKVMYYY</sequence>
<keyword evidence="5" id="KW-0804">Transcription</keyword>
<name>A0A6A3CG98_HIBSY</name>
<dbReference type="EMBL" id="VEPZ02000305">
    <property type="protein sequence ID" value="KAE8727717.1"/>
    <property type="molecule type" value="Genomic_DNA"/>
</dbReference>
<dbReference type="SMART" id="SM00717">
    <property type="entry name" value="SANT"/>
    <property type="match status" value="1"/>
</dbReference>
<evidence type="ECO:0000256" key="4">
    <source>
        <dbReference type="ARBA" id="ARBA00023125"/>
    </source>
</evidence>
<evidence type="ECO:0000256" key="6">
    <source>
        <dbReference type="ARBA" id="ARBA00023242"/>
    </source>
</evidence>
<keyword evidence="4" id="KW-0238">DNA-binding</keyword>
<organism evidence="9 10">
    <name type="scientific">Hibiscus syriacus</name>
    <name type="common">Rose of Sharon</name>
    <dbReference type="NCBI Taxonomy" id="106335"/>
    <lineage>
        <taxon>Eukaryota</taxon>
        <taxon>Viridiplantae</taxon>
        <taxon>Streptophyta</taxon>
        <taxon>Embryophyta</taxon>
        <taxon>Tracheophyta</taxon>
        <taxon>Spermatophyta</taxon>
        <taxon>Magnoliopsida</taxon>
        <taxon>eudicotyledons</taxon>
        <taxon>Gunneridae</taxon>
        <taxon>Pentapetalae</taxon>
        <taxon>rosids</taxon>
        <taxon>malvids</taxon>
        <taxon>Malvales</taxon>
        <taxon>Malvaceae</taxon>
        <taxon>Malvoideae</taxon>
        <taxon>Hibiscus</taxon>
    </lineage>
</organism>
<dbReference type="Gene3D" id="1.10.10.60">
    <property type="entry name" value="Homeodomain-like"/>
    <property type="match status" value="1"/>
</dbReference>
<gene>
    <name evidence="9" type="ORF">F3Y22_tig00005406pilonHSYRG00426</name>
</gene>
<evidence type="ECO:0000256" key="3">
    <source>
        <dbReference type="ARBA" id="ARBA00023015"/>
    </source>
</evidence>
<proteinExistence type="predicted"/>
<evidence type="ECO:0000313" key="9">
    <source>
        <dbReference type="EMBL" id="KAE8727717.1"/>
    </source>
</evidence>